<comment type="function">
    <text evidence="10">Component of the F(0) channel, it forms part of the peripheral stalk, linking F(1) to F(0). The b'-subunit is a diverged and duplicated form of b found in plants and photosynthetic bacteria.</text>
</comment>
<reference evidence="15 16" key="1">
    <citation type="journal article" date="2024" name="Environ. Microbiol.">
        <title>Novel evolutionary insights on the interactions of the Holosporales (Alphaproteobacteria) with eukaryotic hosts from comparative genomics.</title>
        <authorList>
            <person name="Giovannini M."/>
            <person name="Petroni G."/>
            <person name="Castelli M."/>
        </authorList>
    </citation>
    <scope>NUCLEOTIDE SEQUENCE [LARGE SCALE GENOMIC DNA]</scope>
    <source>
        <strain evidence="15 16">US_Bl 15I1</strain>
    </source>
</reference>
<evidence type="ECO:0000256" key="11">
    <source>
        <dbReference type="ARBA" id="ARBA00037847"/>
    </source>
</evidence>
<evidence type="ECO:0000256" key="7">
    <source>
        <dbReference type="ARBA" id="ARBA00023136"/>
    </source>
</evidence>
<keyword evidence="5 14" id="KW-1133">Transmembrane helix</keyword>
<evidence type="ECO:0000256" key="3">
    <source>
        <dbReference type="ARBA" id="ARBA00022692"/>
    </source>
</evidence>
<proteinExistence type="inferred from homology"/>
<keyword evidence="6 12" id="KW-0406">Ion transport</keyword>
<evidence type="ECO:0000256" key="13">
    <source>
        <dbReference type="SAM" id="Coils"/>
    </source>
</evidence>
<feature type="transmembrane region" description="Helical" evidence="14">
    <location>
        <begin position="12"/>
        <end position="32"/>
    </location>
</feature>
<evidence type="ECO:0000256" key="1">
    <source>
        <dbReference type="ARBA" id="ARBA00022448"/>
    </source>
</evidence>
<evidence type="ECO:0000256" key="14">
    <source>
        <dbReference type="SAM" id="Phobius"/>
    </source>
</evidence>
<comment type="subcellular location">
    <subcellularLocation>
        <location evidence="11">Endomembrane system</location>
        <topology evidence="11">Single-pass membrane protein</topology>
    </subcellularLocation>
</comment>
<keyword evidence="16" id="KW-1185">Reference proteome</keyword>
<protein>
    <submittedName>
        <fullName evidence="15">ATP synthase F0 complex subunit b</fullName>
    </submittedName>
</protein>
<accession>A0ABZ2C5C0</accession>
<keyword evidence="4 12" id="KW-0375">Hydrogen ion transport</keyword>
<gene>
    <name evidence="15" type="ORF">Bealeia1_01500</name>
</gene>
<comment type="function">
    <text evidence="9">F(1)F(0) ATP synthase produces ATP from ADP in the presence of a proton or sodium gradient. F-type ATPases consist of two structural domains, F(1) containing the extramembraneous catalytic core and F(0) containing the membrane proton channel, linked together by a central stalk and a peripheral stalk. During catalysis, ATP synthesis in the catalytic domain of F(1) is coupled via a rotary mechanism of the central stalk subunits to proton translocation.</text>
</comment>
<evidence type="ECO:0000256" key="4">
    <source>
        <dbReference type="ARBA" id="ARBA00022781"/>
    </source>
</evidence>
<keyword evidence="2 12" id="KW-0138">CF(0)</keyword>
<keyword evidence="7 14" id="KW-0472">Membrane</keyword>
<evidence type="ECO:0000256" key="5">
    <source>
        <dbReference type="ARBA" id="ARBA00022989"/>
    </source>
</evidence>
<evidence type="ECO:0000256" key="10">
    <source>
        <dbReference type="ARBA" id="ARBA00025614"/>
    </source>
</evidence>
<dbReference type="InterPro" id="IPR002146">
    <property type="entry name" value="ATP_synth_b/b'su_bac/chlpt"/>
</dbReference>
<dbReference type="EMBL" id="CP133270">
    <property type="protein sequence ID" value="WVX67301.1"/>
    <property type="molecule type" value="Genomic_DNA"/>
</dbReference>
<organism evidence="15 16">
    <name type="scientific">Candidatus Bealeia paramacronuclearis</name>
    <dbReference type="NCBI Taxonomy" id="1921001"/>
    <lineage>
        <taxon>Bacteria</taxon>
        <taxon>Pseudomonadati</taxon>
        <taxon>Pseudomonadota</taxon>
        <taxon>Alphaproteobacteria</taxon>
        <taxon>Holosporales</taxon>
        <taxon>Holosporaceae</taxon>
        <taxon>Candidatus Bealeia</taxon>
    </lineage>
</organism>
<sequence>MPQLDFTTYPSQLFWLFVCFIVLYFILSYIATPKITKVIENRAGVLQKLSEKSHIHRDKAEELLAEYESTLQQARNEARERYKAMADQVNIDFTKRQKEIIEKVTEKMRRAEQELHQAKVAAQKDLHGISLGVAQTILAKVANLELSQGELQKRISKAGK</sequence>
<dbReference type="Proteomes" id="UP001330434">
    <property type="component" value="Chromosome"/>
</dbReference>
<feature type="coiled-coil region" evidence="13">
    <location>
        <begin position="46"/>
        <end position="121"/>
    </location>
</feature>
<dbReference type="CDD" id="cd06503">
    <property type="entry name" value="ATP-synt_Fo_b"/>
    <property type="match status" value="1"/>
</dbReference>
<evidence type="ECO:0000256" key="12">
    <source>
        <dbReference type="RuleBase" id="RU003848"/>
    </source>
</evidence>
<evidence type="ECO:0000256" key="6">
    <source>
        <dbReference type="ARBA" id="ARBA00023065"/>
    </source>
</evidence>
<evidence type="ECO:0000256" key="2">
    <source>
        <dbReference type="ARBA" id="ARBA00022547"/>
    </source>
</evidence>
<dbReference type="RefSeq" id="WP_331256072.1">
    <property type="nucleotide sequence ID" value="NZ_CP133270.1"/>
</dbReference>
<dbReference type="Pfam" id="PF00430">
    <property type="entry name" value="ATP-synt_B"/>
    <property type="match status" value="1"/>
</dbReference>
<evidence type="ECO:0000313" key="15">
    <source>
        <dbReference type="EMBL" id="WVX67301.1"/>
    </source>
</evidence>
<keyword evidence="1 12" id="KW-0813">Transport</keyword>
<name>A0ABZ2C5C0_9PROT</name>
<evidence type="ECO:0000256" key="9">
    <source>
        <dbReference type="ARBA" id="ARBA00025198"/>
    </source>
</evidence>
<comment type="similarity">
    <text evidence="12">Belongs to the ATPase B chain family.</text>
</comment>
<evidence type="ECO:0000313" key="16">
    <source>
        <dbReference type="Proteomes" id="UP001330434"/>
    </source>
</evidence>
<keyword evidence="13" id="KW-0175">Coiled coil</keyword>
<evidence type="ECO:0000256" key="8">
    <source>
        <dbReference type="ARBA" id="ARBA00023310"/>
    </source>
</evidence>
<keyword evidence="3 12" id="KW-0812">Transmembrane</keyword>
<keyword evidence="8" id="KW-0066">ATP synthesis</keyword>